<dbReference type="Gene3D" id="3.60.40.10">
    <property type="entry name" value="PPM-type phosphatase domain"/>
    <property type="match status" value="1"/>
</dbReference>
<comment type="caution">
    <text evidence="1">The sequence shown here is derived from an EMBL/GenBank/DDBJ whole genome shotgun (WGS) entry which is preliminary data.</text>
</comment>
<keyword evidence="2" id="KW-1185">Reference proteome</keyword>
<dbReference type="Proteomes" id="UP000266723">
    <property type="component" value="Unassembled WGS sequence"/>
</dbReference>
<accession>A0ABQ7BS55</accession>
<organism evidence="1 2">
    <name type="scientific">Brassica cretica</name>
    <name type="common">Mustard</name>
    <dbReference type="NCBI Taxonomy" id="69181"/>
    <lineage>
        <taxon>Eukaryota</taxon>
        <taxon>Viridiplantae</taxon>
        <taxon>Streptophyta</taxon>
        <taxon>Embryophyta</taxon>
        <taxon>Tracheophyta</taxon>
        <taxon>Spermatophyta</taxon>
        <taxon>Magnoliopsida</taxon>
        <taxon>eudicotyledons</taxon>
        <taxon>Gunneridae</taxon>
        <taxon>Pentapetalae</taxon>
        <taxon>rosids</taxon>
        <taxon>malvids</taxon>
        <taxon>Brassicales</taxon>
        <taxon>Brassicaceae</taxon>
        <taxon>Brassiceae</taxon>
        <taxon>Brassica</taxon>
    </lineage>
</organism>
<protein>
    <submittedName>
        <fullName evidence="1">Uncharacterized protein</fullName>
    </submittedName>
</protein>
<reference evidence="1 2" key="1">
    <citation type="journal article" date="2020" name="BMC Genomics">
        <title>Intraspecific diversification of the crop wild relative Brassica cretica Lam. using demographic model selection.</title>
        <authorList>
            <person name="Kioukis A."/>
            <person name="Michalopoulou V.A."/>
            <person name="Briers L."/>
            <person name="Pirintsos S."/>
            <person name="Studholme D.J."/>
            <person name="Pavlidis P."/>
            <person name="Sarris P.F."/>
        </authorList>
    </citation>
    <scope>NUCLEOTIDE SEQUENCE [LARGE SCALE GENOMIC DNA]</scope>
    <source>
        <strain evidence="2">cv. PFS-1207/04</strain>
    </source>
</reference>
<gene>
    <name evidence="1" type="ORF">DY000_02064413</name>
</gene>
<dbReference type="InterPro" id="IPR036457">
    <property type="entry name" value="PPM-type-like_dom_sf"/>
</dbReference>
<sequence>MLRALVRPLEWWCLGSRGSGHGGPEASKFVNRHLFPYIHIHKFAKEEGGLSADVIKRAFKETEEDFCNM</sequence>
<dbReference type="EMBL" id="QGKV02001089">
    <property type="protein sequence ID" value="KAF3535001.1"/>
    <property type="molecule type" value="Genomic_DNA"/>
</dbReference>
<evidence type="ECO:0000313" key="1">
    <source>
        <dbReference type="EMBL" id="KAF3535001.1"/>
    </source>
</evidence>
<name>A0ABQ7BS55_BRACR</name>
<evidence type="ECO:0000313" key="2">
    <source>
        <dbReference type="Proteomes" id="UP000266723"/>
    </source>
</evidence>
<proteinExistence type="predicted"/>